<comment type="caution">
    <text evidence="1">The sequence shown here is derived from an EMBL/GenBank/DDBJ whole genome shotgun (WGS) entry which is preliminary data.</text>
</comment>
<protein>
    <submittedName>
        <fullName evidence="1">Uncharacterized protein</fullName>
    </submittedName>
</protein>
<organism evidence="1 2">
    <name type="scientific">Hyalomma asiaticum</name>
    <name type="common">Tick</name>
    <dbReference type="NCBI Taxonomy" id="266040"/>
    <lineage>
        <taxon>Eukaryota</taxon>
        <taxon>Metazoa</taxon>
        <taxon>Ecdysozoa</taxon>
        <taxon>Arthropoda</taxon>
        <taxon>Chelicerata</taxon>
        <taxon>Arachnida</taxon>
        <taxon>Acari</taxon>
        <taxon>Parasitiformes</taxon>
        <taxon>Ixodida</taxon>
        <taxon>Ixodoidea</taxon>
        <taxon>Ixodidae</taxon>
        <taxon>Hyalomminae</taxon>
        <taxon>Hyalomma</taxon>
    </lineage>
</organism>
<sequence>MTVRLRYDRTVDNLAEQLKEVGEPSTVTELDLTNCLRLDRVRLFPIIEQLTSLQSLRCLSSTLQPRDLVRLLLQRLPHLVDLEYSLVLETGVERELWHIEDTRLQGGDKALVPMVRRMYVEVGYERNFPVLSVLLRLCPKVEDLHVHFLRGNFWKAILECTAIHSECAHLQTFTFTSEVWTFSQHEWFAPLRFAACAALCANIRHNKSTNSWNCIRLHNFGLSVKERKVLPSQLVVVVIDFKENRMAEGIRLACGQHDWTQVRQLCLLLFPAELSSTTRYPTAGVEYRNSLRHLFSTALENVVELNINSFHFDSAWDLAELLENGSLTHLHSLSASPCGLRHSSLRRVSRNCPDLKDLDVRVERKGCFQRCGVCDDFVADPQDSNEFSDAGAPYFSGLSRLTLAGLHGYGSFWFVKACGPTATVRLSDCSSPWDNNYGVFVQVLSKNNALVCLVLESEHLDFTKSSLLNDLCRVVSLEHLCLLSTAQLSDDTVERSAANRLHLSLRRLVCLHVHYRSLKYQGLNMRTTWIRDREAKSVQGSHIVVRSGACPQCCSTATFVGLAKPLNRPLAPTL</sequence>
<accession>A0ACB7T6B0</accession>
<reference evidence="1" key="1">
    <citation type="submission" date="2020-05" db="EMBL/GenBank/DDBJ databases">
        <title>Large-scale comparative analyses of tick genomes elucidate their genetic diversity and vector capacities.</title>
        <authorList>
            <person name="Jia N."/>
            <person name="Wang J."/>
            <person name="Shi W."/>
            <person name="Du L."/>
            <person name="Sun Y."/>
            <person name="Zhan W."/>
            <person name="Jiang J."/>
            <person name="Wang Q."/>
            <person name="Zhang B."/>
            <person name="Ji P."/>
            <person name="Sakyi L.B."/>
            <person name="Cui X."/>
            <person name="Yuan T."/>
            <person name="Jiang B."/>
            <person name="Yang W."/>
            <person name="Lam T.T.-Y."/>
            <person name="Chang Q."/>
            <person name="Ding S."/>
            <person name="Wang X."/>
            <person name="Zhu J."/>
            <person name="Ruan X."/>
            <person name="Zhao L."/>
            <person name="Wei J."/>
            <person name="Que T."/>
            <person name="Du C."/>
            <person name="Cheng J."/>
            <person name="Dai P."/>
            <person name="Han X."/>
            <person name="Huang E."/>
            <person name="Gao Y."/>
            <person name="Liu J."/>
            <person name="Shao H."/>
            <person name="Ye R."/>
            <person name="Li L."/>
            <person name="Wei W."/>
            <person name="Wang X."/>
            <person name="Wang C."/>
            <person name="Yang T."/>
            <person name="Huo Q."/>
            <person name="Li W."/>
            <person name="Guo W."/>
            <person name="Chen H."/>
            <person name="Zhou L."/>
            <person name="Ni X."/>
            <person name="Tian J."/>
            <person name="Zhou Y."/>
            <person name="Sheng Y."/>
            <person name="Liu T."/>
            <person name="Pan Y."/>
            <person name="Xia L."/>
            <person name="Li J."/>
            <person name="Zhao F."/>
            <person name="Cao W."/>
        </authorList>
    </citation>
    <scope>NUCLEOTIDE SEQUENCE</scope>
    <source>
        <strain evidence="1">Hyas-2018</strain>
    </source>
</reference>
<evidence type="ECO:0000313" key="1">
    <source>
        <dbReference type="EMBL" id="KAH6942515.1"/>
    </source>
</evidence>
<evidence type="ECO:0000313" key="2">
    <source>
        <dbReference type="Proteomes" id="UP000821845"/>
    </source>
</evidence>
<keyword evidence="2" id="KW-1185">Reference proteome</keyword>
<gene>
    <name evidence="1" type="ORF">HPB50_006940</name>
</gene>
<dbReference type="Proteomes" id="UP000821845">
    <property type="component" value="Chromosome 10"/>
</dbReference>
<name>A0ACB7T6B0_HYAAI</name>
<proteinExistence type="predicted"/>
<dbReference type="EMBL" id="CM023490">
    <property type="protein sequence ID" value="KAH6942515.1"/>
    <property type="molecule type" value="Genomic_DNA"/>
</dbReference>